<organism evidence="1">
    <name type="scientific">Pinus radiata</name>
    <name type="common">Monterey pine</name>
    <name type="synonym">Pinus insignis</name>
    <dbReference type="NCBI Taxonomy" id="3347"/>
    <lineage>
        <taxon>Eukaryota</taxon>
        <taxon>Viridiplantae</taxon>
        <taxon>Streptophyta</taxon>
        <taxon>Embryophyta</taxon>
        <taxon>Tracheophyta</taxon>
        <taxon>Spermatophyta</taxon>
        <taxon>Pinopsida</taxon>
        <taxon>Pinidae</taxon>
        <taxon>Conifers I</taxon>
        <taxon>Pinales</taxon>
        <taxon>Pinaceae</taxon>
        <taxon>Pinus</taxon>
        <taxon>Pinus subgen. Pinus</taxon>
    </lineage>
</organism>
<evidence type="ECO:0000313" key="1">
    <source>
        <dbReference type="EMBL" id="AEW07715.1"/>
    </source>
</evidence>
<reference evidence="1" key="1">
    <citation type="submission" date="2011-12" db="EMBL/GenBank/DDBJ databases">
        <title>Nucleotide Diversity and Divergence in the Loblolly Pine Gene Space.</title>
        <authorList>
            <person name="Neale D.B."/>
            <person name="Wegrzyn J.L."/>
            <person name="Lee J.M."/>
            <person name="Eckert A.J."/>
            <person name="Liechty J.D."/>
            <person name="Stevens K.A."/>
            <person name="Langley C.H."/>
        </authorList>
    </citation>
    <scope>NUCLEOTIDE SEQUENCE</scope>
    <source>
        <strain evidence="1">5029</strain>
        <tissue evidence="1">Megagametophyte</tissue>
    </source>
</reference>
<protein>
    <submittedName>
        <fullName evidence="1">Uncharacterized protein</fullName>
    </submittedName>
</protein>
<dbReference type="AlphaFoldDB" id="H9M9B9"/>
<proteinExistence type="predicted"/>
<accession>H9M9B9</accession>
<feature type="non-terminal residue" evidence="1">
    <location>
        <position position="1"/>
    </location>
</feature>
<name>H9M9B9_PINRA</name>
<sequence length="67" mass="7591">LGYNSDVRVSQIGDSDASFGLVQDPHNCFNKLRNVPRYMKRDADGMPCRRLYLVEGTVNRTFASDSH</sequence>
<dbReference type="EMBL" id="JQ261568">
    <property type="protein sequence ID" value="AEW07715.1"/>
    <property type="molecule type" value="Genomic_DNA"/>
</dbReference>
<gene>
    <name evidence="1" type="ORF">0_9526_01</name>
</gene>